<evidence type="ECO:0000259" key="9">
    <source>
        <dbReference type="PROSITE" id="PS50802"/>
    </source>
</evidence>
<feature type="compositionally biased region" description="Low complexity" evidence="8">
    <location>
        <begin position="483"/>
        <end position="496"/>
    </location>
</feature>
<dbReference type="Pfam" id="PF02338">
    <property type="entry name" value="OTU"/>
    <property type="match status" value="1"/>
</dbReference>
<feature type="region of interest" description="Disordered" evidence="8">
    <location>
        <begin position="451"/>
        <end position="502"/>
    </location>
</feature>
<evidence type="ECO:0000256" key="2">
    <source>
        <dbReference type="ARBA" id="ARBA00010407"/>
    </source>
</evidence>
<feature type="compositionally biased region" description="Low complexity" evidence="8">
    <location>
        <begin position="396"/>
        <end position="420"/>
    </location>
</feature>
<feature type="region of interest" description="Disordered" evidence="8">
    <location>
        <begin position="1"/>
        <end position="83"/>
    </location>
</feature>
<evidence type="ECO:0000256" key="4">
    <source>
        <dbReference type="ARBA" id="ARBA00022670"/>
    </source>
</evidence>
<comment type="catalytic activity">
    <reaction evidence="1">
        <text>Thiol-dependent hydrolysis of ester, thioester, amide, peptide and isopeptide bonds formed by the C-terminal Gly of ubiquitin (a 76-residue protein attached to proteins as an intracellular targeting signal).</text>
        <dbReference type="EC" id="3.4.19.12"/>
    </reaction>
</comment>
<feature type="region of interest" description="Disordered" evidence="8">
    <location>
        <begin position="396"/>
        <end position="434"/>
    </location>
</feature>
<dbReference type="PROSITE" id="PS50802">
    <property type="entry name" value="OTU"/>
    <property type="match status" value="1"/>
</dbReference>
<evidence type="ECO:0000256" key="6">
    <source>
        <dbReference type="ARBA" id="ARBA00022801"/>
    </source>
</evidence>
<evidence type="ECO:0000256" key="5">
    <source>
        <dbReference type="ARBA" id="ARBA00022786"/>
    </source>
</evidence>
<dbReference type="FunFam" id="3.90.70.80:FF:000018">
    <property type="entry name" value="OTU domain-containing protein 5-B"/>
    <property type="match status" value="1"/>
</dbReference>
<keyword evidence="4" id="KW-0645">Protease</keyword>
<dbReference type="CDD" id="cd22752">
    <property type="entry name" value="OTU_OTUD5-like"/>
    <property type="match status" value="1"/>
</dbReference>
<sequence>MTILPILNKKSGNEEKDNVQRDKRINPDRLNYEVRRSPTSRSSKSHGRSSKREKAANGVQVQTKYHQPHASSSSSTAATSVNKKQQLPCPTNVVSCVTQQQSQLHSVSTSTAVAECSKSDNNIAGNSCVNKKINDQECNDDFLKILEEKVSGYNSGDEHLESKENHLTNDEWKSRDEKFSTLLESERGLIIKNMEEDGACLFRAISYQIYGDQDMHDIIRQQTMDYIYQNREYFEQFLTEDIHSYVKRKRQNHLHGNHIEIQAMSEMYNRPVELYCYELAPLNIYNPEQINNGYDPLRLSYQRNCHYNAILDPYKSSVGVGLGLAGYRPEDFDPAKQVKEAVQMSEQLEIEQMMVEDKMKVTDWEATNEVVVEQIARQSYLQFCKESMHKTFKKTSTITSTATTEASGSSSSSSSMCDTSSNDHQQGSSTTLNHYERQKSPSYVDNYYMQQHNNTGRRKKREKGEKRKQEEDGSTSSKRAKRSNSPQSSSSSISGESDSDKPVSAFYQSLLESSYASDGLGQLSEQEMMQKALIQSIQEVAKIGKNNTDDEYDSP</sequence>
<dbReference type="InterPro" id="IPR050704">
    <property type="entry name" value="Peptidase_C85-like"/>
</dbReference>
<dbReference type="GO" id="GO:0004843">
    <property type="term" value="F:cysteine-type deubiquitinase activity"/>
    <property type="evidence" value="ECO:0007669"/>
    <property type="project" value="UniProtKB-EC"/>
</dbReference>
<evidence type="ECO:0000256" key="1">
    <source>
        <dbReference type="ARBA" id="ARBA00000707"/>
    </source>
</evidence>
<feature type="compositionally biased region" description="Basic and acidic residues" evidence="8">
    <location>
        <begin position="462"/>
        <end position="471"/>
    </location>
</feature>
<evidence type="ECO:0000256" key="3">
    <source>
        <dbReference type="ARBA" id="ARBA00012759"/>
    </source>
</evidence>
<organism evidence="10 11">
    <name type="scientific">Polypedilum vanderplanki</name>
    <name type="common">Sleeping chironomid midge</name>
    <dbReference type="NCBI Taxonomy" id="319348"/>
    <lineage>
        <taxon>Eukaryota</taxon>
        <taxon>Metazoa</taxon>
        <taxon>Ecdysozoa</taxon>
        <taxon>Arthropoda</taxon>
        <taxon>Hexapoda</taxon>
        <taxon>Insecta</taxon>
        <taxon>Pterygota</taxon>
        <taxon>Neoptera</taxon>
        <taxon>Endopterygota</taxon>
        <taxon>Diptera</taxon>
        <taxon>Nematocera</taxon>
        <taxon>Chironomoidea</taxon>
        <taxon>Chironomidae</taxon>
        <taxon>Chironominae</taxon>
        <taxon>Polypedilum</taxon>
        <taxon>Polypedilum</taxon>
    </lineage>
</organism>
<comment type="caution">
    <text evidence="10">The sequence shown here is derived from an EMBL/GenBank/DDBJ whole genome shotgun (WGS) entry which is preliminary data.</text>
</comment>
<keyword evidence="5" id="KW-0833">Ubl conjugation pathway</keyword>
<reference evidence="10" key="1">
    <citation type="submission" date="2021-03" db="EMBL/GenBank/DDBJ databases">
        <title>Chromosome level genome of the anhydrobiotic midge Polypedilum vanderplanki.</title>
        <authorList>
            <person name="Yoshida Y."/>
            <person name="Kikawada T."/>
            <person name="Gusev O."/>
        </authorList>
    </citation>
    <scope>NUCLEOTIDE SEQUENCE</scope>
    <source>
        <strain evidence="10">NIAS01</strain>
        <tissue evidence="10">Whole body or cell culture</tissue>
    </source>
</reference>
<dbReference type="InterPro" id="IPR003323">
    <property type="entry name" value="OTU_dom"/>
</dbReference>
<dbReference type="PANTHER" id="PTHR12419">
    <property type="entry name" value="OTU DOMAIN CONTAINING PROTEIN"/>
    <property type="match status" value="1"/>
</dbReference>
<feature type="compositionally biased region" description="Polar residues" evidence="8">
    <location>
        <begin position="422"/>
        <end position="433"/>
    </location>
</feature>
<keyword evidence="6" id="KW-0378">Hydrolase</keyword>
<dbReference type="SUPFAM" id="SSF54001">
    <property type="entry name" value="Cysteine proteinases"/>
    <property type="match status" value="1"/>
</dbReference>
<keyword evidence="11" id="KW-1185">Reference proteome</keyword>
<dbReference type="InterPro" id="IPR038765">
    <property type="entry name" value="Papain-like_cys_pep_sf"/>
</dbReference>
<gene>
    <name evidence="10" type="ORF">PVAND_003558</name>
</gene>
<dbReference type="EMBL" id="JADBJN010000003">
    <property type="protein sequence ID" value="KAG5673516.1"/>
    <property type="molecule type" value="Genomic_DNA"/>
</dbReference>
<feature type="compositionally biased region" description="Low complexity" evidence="8">
    <location>
        <begin position="70"/>
        <end position="80"/>
    </location>
</feature>
<proteinExistence type="inferred from homology"/>
<feature type="domain" description="OTU" evidence="9">
    <location>
        <begin position="189"/>
        <end position="313"/>
    </location>
</feature>
<evidence type="ECO:0000256" key="7">
    <source>
        <dbReference type="ARBA" id="ARBA00033460"/>
    </source>
</evidence>
<accession>A0A9J6BUF3</accession>
<evidence type="ECO:0000256" key="8">
    <source>
        <dbReference type="SAM" id="MobiDB-lite"/>
    </source>
</evidence>
<dbReference type="Proteomes" id="UP001107558">
    <property type="component" value="Chromosome 3"/>
</dbReference>
<name>A0A9J6BUF3_POLVA</name>
<feature type="compositionally biased region" description="Basic and acidic residues" evidence="8">
    <location>
        <begin position="11"/>
        <end position="36"/>
    </location>
</feature>
<evidence type="ECO:0000313" key="11">
    <source>
        <dbReference type="Proteomes" id="UP001107558"/>
    </source>
</evidence>
<dbReference type="PANTHER" id="PTHR12419:SF4">
    <property type="entry name" value="OTU DOMAIN-CONTAINING PROTEIN 5"/>
    <property type="match status" value="1"/>
</dbReference>
<dbReference type="Gene3D" id="3.90.70.80">
    <property type="match status" value="1"/>
</dbReference>
<protein>
    <recommendedName>
        <fullName evidence="3">ubiquitinyl hydrolase 1</fullName>
        <ecNumber evidence="3">3.4.19.12</ecNumber>
    </recommendedName>
    <alternativeName>
        <fullName evidence="7">Deubiquitinating enzyme A</fullName>
    </alternativeName>
</protein>
<dbReference type="GO" id="GO:0016579">
    <property type="term" value="P:protein deubiquitination"/>
    <property type="evidence" value="ECO:0007669"/>
    <property type="project" value="TreeGrafter"/>
</dbReference>
<dbReference type="GO" id="GO:0061578">
    <property type="term" value="F:K63-linked deubiquitinase activity"/>
    <property type="evidence" value="ECO:0007669"/>
    <property type="project" value="TreeGrafter"/>
</dbReference>
<dbReference type="EC" id="3.4.19.12" evidence="3"/>
<comment type="similarity">
    <text evidence="2">Belongs to the peptidase C85 family.</text>
</comment>
<dbReference type="GO" id="GO:0006508">
    <property type="term" value="P:proteolysis"/>
    <property type="evidence" value="ECO:0007669"/>
    <property type="project" value="UniProtKB-KW"/>
</dbReference>
<dbReference type="AlphaFoldDB" id="A0A9J6BUF3"/>
<evidence type="ECO:0000313" key="10">
    <source>
        <dbReference type="EMBL" id="KAG5673516.1"/>
    </source>
</evidence>
<dbReference type="OrthoDB" id="409956at2759"/>